<dbReference type="Pfam" id="PF00725">
    <property type="entry name" value="3HCDH"/>
    <property type="match status" value="1"/>
</dbReference>
<dbReference type="Pfam" id="PF02737">
    <property type="entry name" value="3HCDH_N"/>
    <property type="match status" value="1"/>
</dbReference>
<dbReference type="AlphaFoldDB" id="A0A922NHK9"/>
<dbReference type="InterPro" id="IPR006108">
    <property type="entry name" value="3HC_DH_C"/>
</dbReference>
<evidence type="ECO:0000313" key="6">
    <source>
        <dbReference type="Proteomes" id="UP000249757"/>
    </source>
</evidence>
<gene>
    <name evidence="5" type="ORF">Ptr86124_003300</name>
</gene>
<feature type="domain" description="3-hydroxyacyl-CoA dehydrogenase C-terminal" evidence="3">
    <location>
        <begin position="199"/>
        <end position="267"/>
    </location>
</feature>
<proteinExistence type="inferred from homology"/>
<dbReference type="SUPFAM" id="SSF51735">
    <property type="entry name" value="NAD(P)-binding Rossmann-fold domains"/>
    <property type="match status" value="1"/>
</dbReference>
<evidence type="ECO:0000256" key="2">
    <source>
        <dbReference type="ARBA" id="ARBA00023002"/>
    </source>
</evidence>
<dbReference type="OMA" id="ALRWSFM"/>
<sequence>MSDSENPPKDTIPPLPSNKDLRITLIGTGTIGLSFAAFHLTHLPSPSQLTIYDVRPNLSTYISNTLPQYLPPSVPASTISSIYIATTLPAAVQNAHIIQESGPENLAFKSKLWAEIEEHALKDALLWSSTSGILASAQAKDMVDKSRVLVVHPYNPPHVMPLLELVPSPHTSAQVIQRTRAFWEACGRVPIHLKKETTGFVANRLAFALLREAIHLVDEGVVDVRELDAIVESSMGPRWAVAGPFKSYHAGGGEGGLEGFFKNIGGTVQECWADTGKVEVGAGWEEEVFRQAKEAYGRVDVGERDRVTRRVLEVLREEKEGKEHSQA</sequence>
<dbReference type="PANTHER" id="PTHR48075:SF1">
    <property type="entry name" value="LAMBDA-CRYSTALLIN HOMOLOG"/>
    <property type="match status" value="1"/>
</dbReference>
<evidence type="ECO:0000256" key="1">
    <source>
        <dbReference type="ARBA" id="ARBA00009463"/>
    </source>
</evidence>
<evidence type="ECO:0000313" key="5">
    <source>
        <dbReference type="EMBL" id="KAI1517999.1"/>
    </source>
</evidence>
<name>A0A922NHK9_9PLEO</name>
<dbReference type="InterPro" id="IPR006180">
    <property type="entry name" value="3-OHacyl-CoA_DH_CS"/>
</dbReference>
<dbReference type="Gene3D" id="3.40.50.720">
    <property type="entry name" value="NAD(P)-binding Rossmann-like Domain"/>
    <property type="match status" value="1"/>
</dbReference>
<accession>A0A922NHK9</accession>
<dbReference type="GO" id="GO:0070403">
    <property type="term" value="F:NAD+ binding"/>
    <property type="evidence" value="ECO:0007669"/>
    <property type="project" value="InterPro"/>
</dbReference>
<comment type="similarity">
    <text evidence="1">Belongs to the 3-hydroxyacyl-CoA dehydrogenase family.</text>
</comment>
<dbReference type="GO" id="GO:0050104">
    <property type="term" value="F:L-gulonate 3-dehydrogenase activity"/>
    <property type="evidence" value="ECO:0007669"/>
    <property type="project" value="TreeGrafter"/>
</dbReference>
<dbReference type="OrthoDB" id="2021159at2759"/>
<dbReference type="PROSITE" id="PS00067">
    <property type="entry name" value="3HCDH"/>
    <property type="match status" value="1"/>
</dbReference>
<reference evidence="6" key="1">
    <citation type="journal article" date="2022" name="Microb. Genom.">
        <title>A global pangenome for the wheat fungal pathogen Pyrenophora tritici-repentis and prediction of effector protein structural homology.</title>
        <authorList>
            <person name="Moolhuijzen P.M."/>
            <person name="See P.T."/>
            <person name="Shi G."/>
            <person name="Powell H.R."/>
            <person name="Cockram J."/>
            <person name="Jorgensen L.N."/>
            <person name="Benslimane H."/>
            <person name="Strelkov S.E."/>
            <person name="Turner J."/>
            <person name="Liu Z."/>
            <person name="Moffat C.S."/>
        </authorList>
    </citation>
    <scope>NUCLEOTIDE SEQUENCE [LARGE SCALE GENOMIC DNA]</scope>
</reference>
<protein>
    <submittedName>
        <fullName evidence="5">3-hydroxyacyl-CoA dehydrogenase</fullName>
    </submittedName>
</protein>
<comment type="caution">
    <text evidence="5">The sequence shown here is derived from an EMBL/GenBank/DDBJ whole genome shotgun (WGS) entry which is preliminary data.</text>
</comment>
<evidence type="ECO:0000259" key="4">
    <source>
        <dbReference type="Pfam" id="PF02737"/>
    </source>
</evidence>
<dbReference type="PANTHER" id="PTHR48075">
    <property type="entry name" value="3-HYDROXYACYL-COA DEHYDROGENASE FAMILY PROTEIN"/>
    <property type="match status" value="1"/>
</dbReference>
<dbReference type="Proteomes" id="UP000249757">
    <property type="component" value="Unassembled WGS sequence"/>
</dbReference>
<dbReference type="InterPro" id="IPR036291">
    <property type="entry name" value="NAD(P)-bd_dom_sf"/>
</dbReference>
<keyword evidence="2" id="KW-0560">Oxidoreductase</keyword>
<dbReference type="InterPro" id="IPR013328">
    <property type="entry name" value="6PGD_dom2"/>
</dbReference>
<dbReference type="EMBL" id="NRDI02000003">
    <property type="protein sequence ID" value="KAI1517999.1"/>
    <property type="molecule type" value="Genomic_DNA"/>
</dbReference>
<keyword evidence="6" id="KW-1185">Reference proteome</keyword>
<dbReference type="SUPFAM" id="SSF48179">
    <property type="entry name" value="6-phosphogluconate dehydrogenase C-terminal domain-like"/>
    <property type="match status" value="1"/>
</dbReference>
<organism evidence="5 6">
    <name type="scientific">Pyrenophora tritici-repentis</name>
    <dbReference type="NCBI Taxonomy" id="45151"/>
    <lineage>
        <taxon>Eukaryota</taxon>
        <taxon>Fungi</taxon>
        <taxon>Dikarya</taxon>
        <taxon>Ascomycota</taxon>
        <taxon>Pezizomycotina</taxon>
        <taxon>Dothideomycetes</taxon>
        <taxon>Pleosporomycetidae</taxon>
        <taxon>Pleosporales</taxon>
        <taxon>Pleosporineae</taxon>
        <taxon>Pleosporaceae</taxon>
        <taxon>Pyrenophora</taxon>
    </lineage>
</organism>
<evidence type="ECO:0000259" key="3">
    <source>
        <dbReference type="Pfam" id="PF00725"/>
    </source>
</evidence>
<dbReference type="Gene3D" id="1.10.1040.10">
    <property type="entry name" value="N-(1-d-carboxylethyl)-l-norvaline Dehydrogenase, domain 2"/>
    <property type="match status" value="1"/>
</dbReference>
<dbReference type="InterPro" id="IPR006176">
    <property type="entry name" value="3-OHacyl-CoA_DH_NAD-bd"/>
</dbReference>
<dbReference type="InterPro" id="IPR008927">
    <property type="entry name" value="6-PGluconate_DH-like_C_sf"/>
</dbReference>
<dbReference type="GO" id="GO:0006631">
    <property type="term" value="P:fatty acid metabolic process"/>
    <property type="evidence" value="ECO:0007669"/>
    <property type="project" value="InterPro"/>
</dbReference>
<feature type="domain" description="3-hydroxyacyl-CoA dehydrogenase NAD binding" evidence="4">
    <location>
        <begin position="23"/>
        <end position="195"/>
    </location>
</feature>